<evidence type="ECO:0000313" key="1">
    <source>
        <dbReference type="EMBL" id="KAJ2970065.1"/>
    </source>
</evidence>
<name>A0ACC1MSV2_9PEZI</name>
<gene>
    <name evidence="1" type="ORF">NUW58_g9811</name>
</gene>
<sequence>MSLLTAFSQLTADNQFAPLGVVLLGVLAQIHAACDCVAPKPVTSPLSPSARDISVPAESTPLNVESEAVPSTRNTTGLSALEPRPATGDLLTAPQGKKISREEAVGGRKGKAVSREDVERAAAQRKKGKEANKAQTKKIARAPTITDGAEAVAPTEGTTAISSGKRQVLSAQDGGGDEDTRPAKKTKTAPTTAERGKGQCHEPDKDKKKKKVKKGDEFDDLFKGLF</sequence>
<keyword evidence="2" id="KW-1185">Reference proteome</keyword>
<organism evidence="1 2">
    <name type="scientific">Xylaria curta</name>
    <dbReference type="NCBI Taxonomy" id="42375"/>
    <lineage>
        <taxon>Eukaryota</taxon>
        <taxon>Fungi</taxon>
        <taxon>Dikarya</taxon>
        <taxon>Ascomycota</taxon>
        <taxon>Pezizomycotina</taxon>
        <taxon>Sordariomycetes</taxon>
        <taxon>Xylariomycetidae</taxon>
        <taxon>Xylariales</taxon>
        <taxon>Xylariaceae</taxon>
        <taxon>Xylaria</taxon>
    </lineage>
</organism>
<dbReference type="Proteomes" id="UP001143856">
    <property type="component" value="Unassembled WGS sequence"/>
</dbReference>
<dbReference type="EMBL" id="JAPDGR010003798">
    <property type="protein sequence ID" value="KAJ2970065.1"/>
    <property type="molecule type" value="Genomic_DNA"/>
</dbReference>
<proteinExistence type="predicted"/>
<reference evidence="1" key="1">
    <citation type="submission" date="2022-10" db="EMBL/GenBank/DDBJ databases">
        <title>Genome Sequence of Xylaria curta.</title>
        <authorList>
            <person name="Buettner E."/>
        </authorList>
    </citation>
    <scope>NUCLEOTIDE SEQUENCE</scope>
    <source>
        <strain evidence="1">Babe10</strain>
    </source>
</reference>
<protein>
    <submittedName>
        <fullName evidence="1">Uncharacterized protein</fullName>
    </submittedName>
</protein>
<evidence type="ECO:0000313" key="2">
    <source>
        <dbReference type="Proteomes" id="UP001143856"/>
    </source>
</evidence>
<accession>A0ACC1MSV2</accession>
<comment type="caution">
    <text evidence="1">The sequence shown here is derived from an EMBL/GenBank/DDBJ whole genome shotgun (WGS) entry which is preliminary data.</text>
</comment>